<feature type="region of interest" description="Disordered" evidence="1">
    <location>
        <begin position="43"/>
        <end position="129"/>
    </location>
</feature>
<comment type="caution">
    <text evidence="2">The sequence shown here is derived from an EMBL/GenBank/DDBJ whole genome shotgun (WGS) entry which is preliminary data.</text>
</comment>
<dbReference type="Proteomes" id="UP000749646">
    <property type="component" value="Unassembled WGS sequence"/>
</dbReference>
<sequence length="197" mass="22768">DLSDLRIRIRGFNTAVKIERAIRLWLAERKNKRKRKWYLEDLEMASAGGKEQEDREQGEEEEEEEEEEEDLKKDQTTWMVSFELHSQEQDDQTEGTEDADATKDDAGSLKGDANPKDDESNDEIHPIVDENARTSLQLLRLLPKTIHPLKRGSPGSFSNSSSSTRFGWVRSWELGDRNKQEKQSILRTSFKYSPVAQ</sequence>
<feature type="non-terminal residue" evidence="2">
    <location>
        <position position="1"/>
    </location>
</feature>
<feature type="compositionally biased region" description="Acidic residues" evidence="1">
    <location>
        <begin position="89"/>
        <end position="99"/>
    </location>
</feature>
<evidence type="ECO:0000256" key="1">
    <source>
        <dbReference type="SAM" id="MobiDB-lite"/>
    </source>
</evidence>
<reference evidence="2" key="1">
    <citation type="journal article" date="2020" name="Fungal Divers.">
        <title>Resolving the Mortierellaceae phylogeny through synthesis of multi-gene phylogenetics and phylogenomics.</title>
        <authorList>
            <person name="Vandepol N."/>
            <person name="Liber J."/>
            <person name="Desiro A."/>
            <person name="Na H."/>
            <person name="Kennedy M."/>
            <person name="Barry K."/>
            <person name="Grigoriev I.V."/>
            <person name="Miller A.N."/>
            <person name="O'Donnell K."/>
            <person name="Stajich J.E."/>
            <person name="Bonito G."/>
        </authorList>
    </citation>
    <scope>NUCLEOTIDE SEQUENCE</scope>
    <source>
        <strain evidence="2">MES-2147</strain>
    </source>
</reference>
<dbReference type="AlphaFoldDB" id="A0A9P6SRY7"/>
<keyword evidence="3" id="KW-1185">Reference proteome</keyword>
<organism evidence="2 3">
    <name type="scientific">Modicella reniformis</name>
    <dbReference type="NCBI Taxonomy" id="1440133"/>
    <lineage>
        <taxon>Eukaryota</taxon>
        <taxon>Fungi</taxon>
        <taxon>Fungi incertae sedis</taxon>
        <taxon>Mucoromycota</taxon>
        <taxon>Mortierellomycotina</taxon>
        <taxon>Mortierellomycetes</taxon>
        <taxon>Mortierellales</taxon>
        <taxon>Mortierellaceae</taxon>
        <taxon>Modicella</taxon>
    </lineage>
</organism>
<feature type="compositionally biased region" description="Basic and acidic residues" evidence="1">
    <location>
        <begin position="100"/>
        <end position="129"/>
    </location>
</feature>
<evidence type="ECO:0000313" key="2">
    <source>
        <dbReference type="EMBL" id="KAF9994011.1"/>
    </source>
</evidence>
<dbReference type="EMBL" id="JAAAHW010001682">
    <property type="protein sequence ID" value="KAF9994011.1"/>
    <property type="molecule type" value="Genomic_DNA"/>
</dbReference>
<proteinExistence type="predicted"/>
<accession>A0A9P6SRY7</accession>
<gene>
    <name evidence="2" type="ORF">BGZ65_010395</name>
</gene>
<name>A0A9P6SRY7_9FUNG</name>
<protein>
    <submittedName>
        <fullName evidence="2">Uncharacterized protein</fullName>
    </submittedName>
</protein>
<evidence type="ECO:0000313" key="3">
    <source>
        <dbReference type="Proteomes" id="UP000749646"/>
    </source>
</evidence>
<feature type="compositionally biased region" description="Acidic residues" evidence="1">
    <location>
        <begin position="56"/>
        <end position="69"/>
    </location>
</feature>